<dbReference type="PANTHER" id="PTHR11106:SF27">
    <property type="entry name" value="MACRO DOMAIN-CONTAINING PROTEIN"/>
    <property type="match status" value="1"/>
</dbReference>
<dbReference type="EMBL" id="JAJAGQ010000015">
    <property type="protein sequence ID" value="KAJ8542049.1"/>
    <property type="molecule type" value="Genomic_DNA"/>
</dbReference>
<dbReference type="AlphaFoldDB" id="A0A9Q1LTJ5"/>
<gene>
    <name evidence="2" type="ORF">K7X08_016915</name>
</gene>
<proteinExistence type="predicted"/>
<feature type="domain" description="Macro" evidence="1">
    <location>
        <begin position="1"/>
        <end position="95"/>
    </location>
</feature>
<dbReference type="SUPFAM" id="SSF52949">
    <property type="entry name" value="Macro domain-like"/>
    <property type="match status" value="1"/>
</dbReference>
<evidence type="ECO:0000313" key="2">
    <source>
        <dbReference type="EMBL" id="KAJ8542049.1"/>
    </source>
</evidence>
<organism evidence="2 3">
    <name type="scientific">Anisodus acutangulus</name>
    <dbReference type="NCBI Taxonomy" id="402998"/>
    <lineage>
        <taxon>Eukaryota</taxon>
        <taxon>Viridiplantae</taxon>
        <taxon>Streptophyta</taxon>
        <taxon>Embryophyta</taxon>
        <taxon>Tracheophyta</taxon>
        <taxon>Spermatophyta</taxon>
        <taxon>Magnoliopsida</taxon>
        <taxon>eudicotyledons</taxon>
        <taxon>Gunneridae</taxon>
        <taxon>Pentapetalae</taxon>
        <taxon>asterids</taxon>
        <taxon>lamiids</taxon>
        <taxon>Solanales</taxon>
        <taxon>Solanaceae</taxon>
        <taxon>Solanoideae</taxon>
        <taxon>Hyoscyameae</taxon>
        <taxon>Anisodus</taxon>
    </lineage>
</organism>
<dbReference type="PROSITE" id="PS51154">
    <property type="entry name" value="MACRO"/>
    <property type="match status" value="1"/>
</dbReference>
<accession>A0A9Q1LTJ5</accession>
<protein>
    <recommendedName>
        <fullName evidence="1">Macro domain-containing protein</fullName>
    </recommendedName>
</protein>
<name>A0A9Q1LTJ5_9SOLA</name>
<comment type="caution">
    <text evidence="2">The sequence shown here is derived from an EMBL/GenBank/DDBJ whole genome shotgun (WGS) entry which is preliminary data.</text>
</comment>
<evidence type="ECO:0000259" key="1">
    <source>
        <dbReference type="PROSITE" id="PS51154"/>
    </source>
</evidence>
<dbReference type="Proteomes" id="UP001152561">
    <property type="component" value="Unassembled WGS sequence"/>
</dbReference>
<dbReference type="PANTHER" id="PTHR11106">
    <property type="entry name" value="GANGLIOSIDE INDUCED DIFFERENTIATION ASSOCIATED PROTEIN 2-RELATED"/>
    <property type="match status" value="1"/>
</dbReference>
<reference evidence="3" key="1">
    <citation type="journal article" date="2023" name="Proc. Natl. Acad. Sci. U.S.A.">
        <title>Genomic and structural basis for evolution of tropane alkaloid biosynthesis.</title>
        <authorList>
            <person name="Wanga Y.-J."/>
            <person name="Taina T."/>
            <person name="Yua J.-Y."/>
            <person name="Lia J."/>
            <person name="Xua B."/>
            <person name="Chenc J."/>
            <person name="D'Auriad J.C."/>
            <person name="Huanga J.-P."/>
            <person name="Huanga S.-X."/>
        </authorList>
    </citation>
    <scope>NUCLEOTIDE SEQUENCE [LARGE SCALE GENOMIC DNA]</scope>
    <source>
        <strain evidence="3">cv. KIB-2019</strain>
    </source>
</reference>
<sequence length="95" mass="10370">MLGGGDGELRDACYKVPEVCCPTGEARITPGFSLPASHVIHTVGPIYDANPNCKASLTNAYRNIMWGVRVSYMNNHAFQISRNLELILVMVTSQS</sequence>
<dbReference type="Pfam" id="PF01661">
    <property type="entry name" value="Macro"/>
    <property type="match status" value="1"/>
</dbReference>
<dbReference type="OrthoDB" id="6133115at2759"/>
<dbReference type="InterPro" id="IPR043472">
    <property type="entry name" value="Macro_dom-like"/>
</dbReference>
<dbReference type="InterPro" id="IPR002589">
    <property type="entry name" value="Macro_dom"/>
</dbReference>
<keyword evidence="3" id="KW-1185">Reference proteome</keyword>
<dbReference type="Gene3D" id="3.40.220.10">
    <property type="entry name" value="Leucine Aminopeptidase, subunit E, domain 1"/>
    <property type="match status" value="1"/>
</dbReference>
<evidence type="ECO:0000313" key="3">
    <source>
        <dbReference type="Proteomes" id="UP001152561"/>
    </source>
</evidence>